<dbReference type="PANTHER" id="PTHR38011">
    <property type="entry name" value="DIHYDROFOLATE REDUCTASE FAMILY PROTEIN (AFU_ORTHOLOGUE AFUA_8G06820)"/>
    <property type="match status" value="1"/>
</dbReference>
<dbReference type="Proteomes" id="UP001240447">
    <property type="component" value="Unassembled WGS sequence"/>
</dbReference>
<dbReference type="SUPFAM" id="SSF53597">
    <property type="entry name" value="Dihydrofolate reductase-like"/>
    <property type="match status" value="1"/>
</dbReference>
<dbReference type="EMBL" id="JAUSQM010000001">
    <property type="protein sequence ID" value="MDP9822307.1"/>
    <property type="molecule type" value="Genomic_DNA"/>
</dbReference>
<organism evidence="2 3">
    <name type="scientific">Nocardioides massiliensis</name>
    <dbReference type="NCBI Taxonomy" id="1325935"/>
    <lineage>
        <taxon>Bacteria</taxon>
        <taxon>Bacillati</taxon>
        <taxon>Actinomycetota</taxon>
        <taxon>Actinomycetes</taxon>
        <taxon>Propionibacteriales</taxon>
        <taxon>Nocardioidaceae</taxon>
        <taxon>Nocardioides</taxon>
    </lineage>
</organism>
<gene>
    <name evidence="2" type="ORF">J2S59_002116</name>
</gene>
<comment type="caution">
    <text evidence="2">The sequence shown here is derived from an EMBL/GenBank/DDBJ whole genome shotgun (WGS) entry which is preliminary data.</text>
</comment>
<reference evidence="2 3" key="1">
    <citation type="submission" date="2023-07" db="EMBL/GenBank/DDBJ databases">
        <title>Sequencing the genomes of 1000 actinobacteria strains.</title>
        <authorList>
            <person name="Klenk H.-P."/>
        </authorList>
    </citation>
    <scope>NUCLEOTIDE SEQUENCE [LARGE SCALE GENOMIC DNA]</scope>
    <source>
        <strain evidence="2 3">GD13</strain>
    </source>
</reference>
<proteinExistence type="predicted"/>
<dbReference type="Gene3D" id="3.40.430.10">
    <property type="entry name" value="Dihydrofolate Reductase, subunit A"/>
    <property type="match status" value="1"/>
</dbReference>
<sequence>MRVVYYTATTLDGFIATEDHSLDWLLSREIDQSGPGGFEPFAPTIGAIAMGANTYVWLQEHGEAEQPGGDPWPYDVPAWVFTHRDLEPFPGKDIRFTSASVTEAMPELAATAGDRDLWIVGGGGLAAQFAEAGALDEVQVAIAPVTIGAGAPLLPAHVELRLESVSQNGEFVVATYAVVR</sequence>
<dbReference type="Pfam" id="PF01872">
    <property type="entry name" value="RibD_C"/>
    <property type="match status" value="1"/>
</dbReference>
<evidence type="ECO:0000313" key="3">
    <source>
        <dbReference type="Proteomes" id="UP001240447"/>
    </source>
</evidence>
<dbReference type="PANTHER" id="PTHR38011:SF11">
    <property type="entry name" value="2,5-DIAMINO-6-RIBOSYLAMINO-4(3H)-PYRIMIDINONE 5'-PHOSPHATE REDUCTASE"/>
    <property type="match status" value="1"/>
</dbReference>
<dbReference type="InterPro" id="IPR002734">
    <property type="entry name" value="RibDG_C"/>
</dbReference>
<evidence type="ECO:0000313" key="2">
    <source>
        <dbReference type="EMBL" id="MDP9822307.1"/>
    </source>
</evidence>
<name>A0ABT9NPE7_9ACTN</name>
<dbReference type="RefSeq" id="WP_068125052.1">
    <property type="nucleotide sequence ID" value="NZ_CCXJ01000794.2"/>
</dbReference>
<keyword evidence="3" id="KW-1185">Reference proteome</keyword>
<feature type="domain" description="Bacterial bifunctional deaminase-reductase C-terminal" evidence="1">
    <location>
        <begin position="3"/>
        <end position="167"/>
    </location>
</feature>
<evidence type="ECO:0000259" key="1">
    <source>
        <dbReference type="Pfam" id="PF01872"/>
    </source>
</evidence>
<accession>A0ABT9NPE7</accession>
<protein>
    <submittedName>
        <fullName evidence="2">Dihydrofolate reductase</fullName>
    </submittedName>
</protein>
<dbReference type="InterPro" id="IPR024072">
    <property type="entry name" value="DHFR-like_dom_sf"/>
</dbReference>
<dbReference type="InterPro" id="IPR050765">
    <property type="entry name" value="Riboflavin_Biosynth_HTPR"/>
</dbReference>